<dbReference type="PANTHER" id="PTHR11062:SF184">
    <property type="entry name" value="EXOSTOSIN FAMILY PROTEIN"/>
    <property type="match status" value="1"/>
</dbReference>
<keyword evidence="3" id="KW-0328">Glycosyltransferase</keyword>
<evidence type="ECO:0000313" key="7">
    <source>
        <dbReference type="EMBL" id="KAF6163299.1"/>
    </source>
</evidence>
<dbReference type="Proteomes" id="UP000541444">
    <property type="component" value="Unassembled WGS sequence"/>
</dbReference>
<proteinExistence type="inferred from homology"/>
<gene>
    <name evidence="7" type="ORF">GIB67_025163</name>
</gene>
<protein>
    <recommendedName>
        <fullName evidence="6">Exostosin GT47 domain-containing protein</fullName>
    </recommendedName>
</protein>
<dbReference type="OrthoDB" id="1924787at2759"/>
<dbReference type="GO" id="GO:0016757">
    <property type="term" value="F:glycosyltransferase activity"/>
    <property type="evidence" value="ECO:0007669"/>
    <property type="project" value="UniProtKB-KW"/>
</dbReference>
<reference evidence="7 8" key="1">
    <citation type="journal article" date="2020" name="IScience">
        <title>Genome Sequencing of the Endangered Kingdonia uniflora (Circaeasteraceae, Ranunculales) Reveals Potential Mechanisms of Evolutionary Specialization.</title>
        <authorList>
            <person name="Sun Y."/>
            <person name="Deng T."/>
            <person name="Zhang A."/>
            <person name="Moore M.J."/>
            <person name="Landis J.B."/>
            <person name="Lin N."/>
            <person name="Zhang H."/>
            <person name="Zhang X."/>
            <person name="Huang J."/>
            <person name="Zhang X."/>
            <person name="Sun H."/>
            <person name="Wang H."/>
        </authorList>
    </citation>
    <scope>NUCLEOTIDE SEQUENCE [LARGE SCALE GENOMIC DNA]</scope>
    <source>
        <strain evidence="7">TB1705</strain>
        <tissue evidence="7">Leaf</tissue>
    </source>
</reference>
<dbReference type="PANTHER" id="PTHR11062">
    <property type="entry name" value="EXOSTOSIN HEPARAN SULFATE GLYCOSYLTRANSFERASE -RELATED"/>
    <property type="match status" value="1"/>
</dbReference>
<dbReference type="Pfam" id="PF03016">
    <property type="entry name" value="Exostosin_GT47"/>
    <property type="match status" value="1"/>
</dbReference>
<comment type="similarity">
    <text evidence="2">Belongs to the glycosyltransferase 47 family.</text>
</comment>
<feature type="domain" description="Exostosin GT47" evidence="6">
    <location>
        <begin position="75"/>
        <end position="115"/>
    </location>
</feature>
<comment type="caution">
    <text evidence="7">The sequence shown here is derived from an EMBL/GenBank/DDBJ whole genome shotgun (WGS) entry which is preliminary data.</text>
</comment>
<dbReference type="InterPro" id="IPR004263">
    <property type="entry name" value="Exostosin"/>
</dbReference>
<evidence type="ECO:0000256" key="2">
    <source>
        <dbReference type="ARBA" id="ARBA00010271"/>
    </source>
</evidence>
<sequence>MPGKVWLEKDLILPYVLNVKICNAKCLSGSESSRTTLFFFLGRLKRNAGGKIRAKLVAEFDGVEGVVTEEGTTGSGCIPVEISDELELPFEGVLDYRKIVLFVSSSDAIQPGWLMAFLKNIGPKKIREMRVNLAKYARHFLYCSYAQPLGPENFAWRMIAGKAKEKVDNEGFITPKNTVKPRPVGTSNEVATSSQYESLAKVNESRGKFDEYLKNTEMTLILKHDAFIHRTLLLFDEWWIEHTFREANRAPDYIAKLAPAMGHFDLDVNFFNTALVQICDEDKNGKIYFSIIADGTNRLHPFSSKDILFVHSGNKRNNRHMNDINLKIVVEYMEMELHNEVDVLVGHYQHSENIYSLHPFSGLRVTTDSVKSFEADCLYYL</sequence>
<evidence type="ECO:0000256" key="3">
    <source>
        <dbReference type="ARBA" id="ARBA00022676"/>
    </source>
</evidence>
<keyword evidence="8" id="KW-1185">Reference proteome</keyword>
<dbReference type="EMBL" id="JACGCM010000999">
    <property type="protein sequence ID" value="KAF6163299.1"/>
    <property type="molecule type" value="Genomic_DNA"/>
</dbReference>
<keyword evidence="4" id="KW-0812">Transmembrane</keyword>
<evidence type="ECO:0000256" key="4">
    <source>
        <dbReference type="ARBA" id="ARBA00022968"/>
    </source>
</evidence>
<dbReference type="InterPro" id="IPR040911">
    <property type="entry name" value="Exostosin_GT47"/>
</dbReference>
<dbReference type="AlphaFoldDB" id="A0A7J7N7V0"/>
<evidence type="ECO:0000259" key="6">
    <source>
        <dbReference type="Pfam" id="PF03016"/>
    </source>
</evidence>
<keyword evidence="4" id="KW-0735">Signal-anchor</keyword>
<dbReference type="GO" id="GO:0000139">
    <property type="term" value="C:Golgi membrane"/>
    <property type="evidence" value="ECO:0007669"/>
    <property type="project" value="UniProtKB-SubCell"/>
</dbReference>
<evidence type="ECO:0000256" key="5">
    <source>
        <dbReference type="ARBA" id="ARBA00023034"/>
    </source>
</evidence>
<keyword evidence="5" id="KW-0333">Golgi apparatus</keyword>
<accession>A0A7J7N7V0</accession>
<evidence type="ECO:0000256" key="1">
    <source>
        <dbReference type="ARBA" id="ARBA00004323"/>
    </source>
</evidence>
<name>A0A7J7N7V0_9MAGN</name>
<comment type="subcellular location">
    <subcellularLocation>
        <location evidence="1">Golgi apparatus membrane</location>
        <topology evidence="1">Single-pass type II membrane protein</topology>
    </subcellularLocation>
</comment>
<organism evidence="7 8">
    <name type="scientific">Kingdonia uniflora</name>
    <dbReference type="NCBI Taxonomy" id="39325"/>
    <lineage>
        <taxon>Eukaryota</taxon>
        <taxon>Viridiplantae</taxon>
        <taxon>Streptophyta</taxon>
        <taxon>Embryophyta</taxon>
        <taxon>Tracheophyta</taxon>
        <taxon>Spermatophyta</taxon>
        <taxon>Magnoliopsida</taxon>
        <taxon>Ranunculales</taxon>
        <taxon>Circaeasteraceae</taxon>
        <taxon>Kingdonia</taxon>
    </lineage>
</organism>
<keyword evidence="3" id="KW-0808">Transferase</keyword>
<evidence type="ECO:0000313" key="8">
    <source>
        <dbReference type="Proteomes" id="UP000541444"/>
    </source>
</evidence>